<dbReference type="Gene3D" id="2.60.40.4070">
    <property type="match status" value="1"/>
</dbReference>
<feature type="region of interest" description="Disordered" evidence="1">
    <location>
        <begin position="1181"/>
        <end position="1204"/>
    </location>
</feature>
<proteinExistence type="predicted"/>
<keyword evidence="2" id="KW-0732">Signal</keyword>
<dbReference type="Gene3D" id="3.40.50.1460">
    <property type="match status" value="1"/>
</dbReference>
<dbReference type="Pfam" id="PF15711">
    <property type="entry name" value="ILEI"/>
    <property type="match status" value="1"/>
</dbReference>
<dbReference type="CDD" id="cd02258">
    <property type="entry name" value="Peptidase_C25_N"/>
    <property type="match status" value="1"/>
</dbReference>
<organism evidence="5 6">
    <name type="scientific">Pontibacter actiniarum</name>
    <dbReference type="NCBI Taxonomy" id="323450"/>
    <lineage>
        <taxon>Bacteria</taxon>
        <taxon>Pseudomonadati</taxon>
        <taxon>Bacteroidota</taxon>
        <taxon>Cytophagia</taxon>
        <taxon>Cytophagales</taxon>
        <taxon>Hymenobacteraceae</taxon>
        <taxon>Pontibacter</taxon>
    </lineage>
</organism>
<dbReference type="OrthoDB" id="9757650at2"/>
<feature type="domain" description="ILEI/PANDER" evidence="4">
    <location>
        <begin position="1103"/>
        <end position="1178"/>
    </location>
</feature>
<evidence type="ECO:0000259" key="4">
    <source>
        <dbReference type="Pfam" id="PF15711"/>
    </source>
</evidence>
<dbReference type="KEGG" id="pact:CA264_11010"/>
<dbReference type="GO" id="GO:0006508">
    <property type="term" value="P:proteolysis"/>
    <property type="evidence" value="ECO:0007669"/>
    <property type="project" value="InterPro"/>
</dbReference>
<evidence type="ECO:0000313" key="5">
    <source>
        <dbReference type="EMBL" id="ARS35923.1"/>
    </source>
</evidence>
<dbReference type="InterPro" id="IPR029030">
    <property type="entry name" value="Caspase-like_dom_sf"/>
</dbReference>
<dbReference type="InterPro" id="IPR013783">
    <property type="entry name" value="Ig-like_fold"/>
</dbReference>
<dbReference type="InterPro" id="IPR039477">
    <property type="entry name" value="ILEI/PANDER_dom"/>
</dbReference>
<gene>
    <name evidence="5" type="ORF">CA264_11010</name>
</gene>
<dbReference type="EMBL" id="CP021235">
    <property type="protein sequence ID" value="ARS35923.1"/>
    <property type="molecule type" value="Genomic_DNA"/>
</dbReference>
<dbReference type="SUPFAM" id="SSF52129">
    <property type="entry name" value="Caspase-like"/>
    <property type="match status" value="1"/>
</dbReference>
<evidence type="ECO:0008006" key="7">
    <source>
        <dbReference type="Google" id="ProtNLM"/>
    </source>
</evidence>
<feature type="domain" description="Gingipain" evidence="3">
    <location>
        <begin position="405"/>
        <end position="768"/>
    </location>
</feature>
<dbReference type="GO" id="GO:0008234">
    <property type="term" value="F:cysteine-type peptidase activity"/>
    <property type="evidence" value="ECO:0007669"/>
    <property type="project" value="InterPro"/>
</dbReference>
<sequence>MYKFSDMKRFLTVLLLLVAGLAPGAAQAQEVYGNEWIDYSKTYYKLQVVENGLYKLDYAYLSGLGLENVNPQHLQLFRRGKEVAVYVAGEEDGRLDQQDYLEFYGERNDGVLDQGLYKNPEHQVHQLYSMYTDTAAYFLTVNPAGANKRMRVENPAVDGRTPQGYLLQKALLVKTDKYSEGKVHTESHLPWMDAAEGFFSSWSAKAVNFALPAFSNVEPAGPVPYLSYAVVGVGSASHNFNVNVVEPSKAVRQLASHAMGSYSFIKGKSNFKLTDIDTRAQLTVQLAPQSGSNAVSLAYVEATYPQKSVLPQSGRLVFYTDSTSSASPYFYFANAPASAVAYDVTASGDVTRIPGQAVNNGKGFVVRAENQATHKVLLADLQRALLPAKSSTVKFSNYLANSANYIILTSKAMMQVPEGSNQPVPEAYAAYRASEAGGKHAPMIVYVDDLVNQFHYGEFSPMGVKHFTRFMGSAAPAKHMLILGKGIEVNRISYRSAASRALDIVPVFGYPGSDLSYAIDFRNGNYIPTVAVGRVAVTTPLEAKNYLDKVKEYEALAENLPWRKKIMQLGGGASVEHMTQIANYLESYAAIAEGPLLGATVEEKYRKNLSEFVETLNISKEINSGVSLLTFFGHSSTSTTDLNIGYVSTAVNGYQNKGKYPVMLINGCNLGNMFVPNSVSFGEDWLKTKDKGAVALIAHVGTGLLQYLHIYSYNFYQTAFQNEEYYGKSLGRIQQKVISDVLQMSYSNNGIIAMVLEMALQGDPALALYSPIKPDYYVKGNSFSVTDLEGNPATASSDSVLINFTADNLGKAIPEELTVSVKRTLPDNSLVSLEPFTVEPIIKERTLSLKLPNSGLNALGMNAFEVMLDGSGEIDELDETNNTATFQYYFPVSGLRAVSPGNYAIVGERTVQLVAQTTVKDVNKGYYFEVDTTSQFNSPLLTKQAVSRNSILAVLDYGLPASAKDSTVFYWRARFDEYSTDEDTVWAESSFRYIDKVKNGWSQSQYAQFQEVKLNGFEELKDNKLLWDFKPTRKFINIKTVGGAKRFDEDPHGLFVDGFQYMSYFCGNPNGSSRSRFFFIVFNNSTLEPISSLGDFAFCPYIAEFDTGDLSVAANVKKTADFLNAVPEGYYVAAISINNVPFSSFSEEVKAAFRSIGSSLIDELKTGDPFAIVGQKGQAAGTAQETSYSKEEADRVGGTPANSQEINLDVTLESNRPSGTITSTVIGPALEWASLHHNIERYQGGDDKYTLSLIGINAAGEETVLQEDVTTKQFDLSGIDATQFPNLRLKAYMEDEVARTSPQLKEWFVIYKGVPEGVIRPDLVNASREELTQQANAGSVTVPMAFQNVTSTAFSDSVTVEVTLSGDGNQPTTTRFKIKPVGANETVKFSYSFQTQDFEGDYSLSLYVNPRLLPEQEYFNNVYEVGFSVKSKLHPIMDVAFDGIHILDGDIVSPSPLISVTVKDENQHVLLQDPSKMTMILISPEGQEQEIDLMGNPEVTYAPATEAADFKLEYKPAKLMDGIYKMEVRARDAAGKESGVSPYRIGFEVISEASVSNFYPFPNPFSTKTNFIFTITGSTIPEHMKIQILTITGKVVKEIMKEELGPLRIGNNKTEYAWDGTDTYGDKLANGVYLYRVIMSKGEEQMKHRNTFGDGAFKNGYGKLYILR</sequence>
<evidence type="ECO:0000313" key="6">
    <source>
        <dbReference type="Proteomes" id="UP000266292"/>
    </source>
</evidence>
<dbReference type="InterPro" id="IPR001769">
    <property type="entry name" value="Gingipain"/>
</dbReference>
<feature type="signal peptide" evidence="2">
    <location>
        <begin position="1"/>
        <end position="28"/>
    </location>
</feature>
<accession>A0A1X9YST1</accession>
<feature type="chain" id="PRO_5011000005" description="Gingipain domain-containing protein" evidence="2">
    <location>
        <begin position="29"/>
        <end position="1668"/>
    </location>
</feature>
<dbReference type="Pfam" id="PF01364">
    <property type="entry name" value="Peptidase_C25"/>
    <property type="match status" value="1"/>
</dbReference>
<reference evidence="6" key="1">
    <citation type="submission" date="2017-05" db="EMBL/GenBank/DDBJ databases">
        <authorList>
            <person name="Ray J."/>
            <person name="Price M."/>
            <person name="Deutschbauer A."/>
        </authorList>
    </citation>
    <scope>NUCLEOTIDE SEQUENCE [LARGE SCALE GENOMIC DNA]</scope>
    <source>
        <strain evidence="6">DSM 19842</strain>
    </source>
</reference>
<evidence type="ECO:0000259" key="3">
    <source>
        <dbReference type="Pfam" id="PF01364"/>
    </source>
</evidence>
<evidence type="ECO:0000256" key="2">
    <source>
        <dbReference type="SAM" id="SignalP"/>
    </source>
</evidence>
<name>A0A1X9YST1_9BACT</name>
<protein>
    <recommendedName>
        <fullName evidence="7">Gingipain domain-containing protein</fullName>
    </recommendedName>
</protein>
<keyword evidence="6" id="KW-1185">Reference proteome</keyword>
<evidence type="ECO:0000256" key="1">
    <source>
        <dbReference type="SAM" id="MobiDB-lite"/>
    </source>
</evidence>
<dbReference type="Gene3D" id="2.60.40.10">
    <property type="entry name" value="Immunoglobulins"/>
    <property type="match status" value="2"/>
</dbReference>
<dbReference type="STRING" id="709015.GCA_000472485_02222"/>
<dbReference type="Proteomes" id="UP000266292">
    <property type="component" value="Chromosome"/>
</dbReference>